<keyword evidence="7" id="KW-0547">Nucleotide-binding</keyword>
<keyword evidence="8" id="KW-0418">Kinase</keyword>
<dbReference type="PROSITE" id="PS01331">
    <property type="entry name" value="THYMIDYLATE_KINASE"/>
    <property type="match status" value="1"/>
</dbReference>
<evidence type="ECO:0000259" key="10">
    <source>
        <dbReference type="Pfam" id="PF02223"/>
    </source>
</evidence>
<dbReference type="GO" id="GO:0005739">
    <property type="term" value="C:mitochondrion"/>
    <property type="evidence" value="ECO:0007669"/>
    <property type="project" value="TreeGrafter"/>
</dbReference>
<dbReference type="Gene3D" id="3.40.50.300">
    <property type="entry name" value="P-loop containing nucleotide triphosphate hydrolases"/>
    <property type="match status" value="1"/>
</dbReference>
<dbReference type="GO" id="GO:0005524">
    <property type="term" value="F:ATP binding"/>
    <property type="evidence" value="ECO:0007669"/>
    <property type="project" value="UniProtKB-KW"/>
</dbReference>
<evidence type="ECO:0000256" key="6">
    <source>
        <dbReference type="ARBA" id="ARBA00022727"/>
    </source>
</evidence>
<evidence type="ECO:0000256" key="1">
    <source>
        <dbReference type="ARBA" id="ARBA00004992"/>
    </source>
</evidence>
<name>A0AAD9RQU0_9HYME</name>
<proteinExistence type="inferred from homology"/>
<dbReference type="EMBL" id="JAIFRP010000026">
    <property type="protein sequence ID" value="KAK2584141.1"/>
    <property type="molecule type" value="Genomic_DNA"/>
</dbReference>
<dbReference type="FunFam" id="3.40.50.300:FF:000679">
    <property type="entry name" value="Thymidylate kinase"/>
    <property type="match status" value="1"/>
</dbReference>
<dbReference type="Pfam" id="PF02223">
    <property type="entry name" value="Thymidylate_kin"/>
    <property type="match status" value="1"/>
</dbReference>
<dbReference type="GO" id="GO:0005634">
    <property type="term" value="C:nucleus"/>
    <property type="evidence" value="ECO:0007669"/>
    <property type="project" value="TreeGrafter"/>
</dbReference>
<dbReference type="AlphaFoldDB" id="A0AAD9RQU0"/>
<keyword evidence="6" id="KW-0545">Nucleotide biosynthesis</keyword>
<dbReference type="PANTHER" id="PTHR10344">
    <property type="entry name" value="THYMIDYLATE KINASE"/>
    <property type="match status" value="1"/>
</dbReference>
<evidence type="ECO:0000256" key="4">
    <source>
        <dbReference type="ARBA" id="ARBA00017144"/>
    </source>
</evidence>
<evidence type="ECO:0000313" key="11">
    <source>
        <dbReference type="EMBL" id="KAK2584141.1"/>
    </source>
</evidence>
<sequence length="209" mass="23665">MRSRGAFLVLEGCDKVGKSTQVRMLVEALNNRGILAVAKAFPDRKTKIGEVLNKFLSKEVELPSEAAHLLFSANRWECKQDIIKSLQAGVTVIVDRYAASGAAYTSAATDKSLSWCQEADRGLPCPDLVVLLQVHEQTQHMRNMRDEERYENMTFQKKVSSNFEKLNDGTWKVINGEQDRKVIHKELLEDTLNIIEKVKDRPIGLLYES</sequence>
<dbReference type="SUPFAM" id="SSF52540">
    <property type="entry name" value="P-loop containing nucleoside triphosphate hydrolases"/>
    <property type="match status" value="1"/>
</dbReference>
<dbReference type="GO" id="GO:0006227">
    <property type="term" value="P:dUDP biosynthetic process"/>
    <property type="evidence" value="ECO:0007669"/>
    <property type="project" value="TreeGrafter"/>
</dbReference>
<keyword evidence="9" id="KW-0067">ATP-binding</keyword>
<dbReference type="InterPro" id="IPR018095">
    <property type="entry name" value="Thymidylate_kin_CS"/>
</dbReference>
<dbReference type="GO" id="GO:0004798">
    <property type="term" value="F:dTMP kinase activity"/>
    <property type="evidence" value="ECO:0007669"/>
    <property type="project" value="UniProtKB-EC"/>
</dbReference>
<dbReference type="GO" id="GO:0006235">
    <property type="term" value="P:dTTP biosynthetic process"/>
    <property type="evidence" value="ECO:0007669"/>
    <property type="project" value="TreeGrafter"/>
</dbReference>
<organism evidence="11 12">
    <name type="scientific">Odynerus spinipes</name>
    <dbReference type="NCBI Taxonomy" id="1348599"/>
    <lineage>
        <taxon>Eukaryota</taxon>
        <taxon>Metazoa</taxon>
        <taxon>Ecdysozoa</taxon>
        <taxon>Arthropoda</taxon>
        <taxon>Hexapoda</taxon>
        <taxon>Insecta</taxon>
        <taxon>Pterygota</taxon>
        <taxon>Neoptera</taxon>
        <taxon>Endopterygota</taxon>
        <taxon>Hymenoptera</taxon>
        <taxon>Apocrita</taxon>
        <taxon>Aculeata</taxon>
        <taxon>Vespoidea</taxon>
        <taxon>Vespidae</taxon>
        <taxon>Eumeninae</taxon>
        <taxon>Odynerus</taxon>
    </lineage>
</organism>
<protein>
    <recommendedName>
        <fullName evidence="4">Thymidylate kinase</fullName>
        <ecNumber evidence="3">2.7.4.9</ecNumber>
    </recommendedName>
</protein>
<dbReference type="Proteomes" id="UP001258017">
    <property type="component" value="Unassembled WGS sequence"/>
</dbReference>
<dbReference type="GO" id="GO:0006233">
    <property type="term" value="P:dTDP biosynthetic process"/>
    <property type="evidence" value="ECO:0007669"/>
    <property type="project" value="InterPro"/>
</dbReference>
<dbReference type="NCBIfam" id="TIGR00041">
    <property type="entry name" value="DTMP_kinase"/>
    <property type="match status" value="1"/>
</dbReference>
<dbReference type="InterPro" id="IPR039430">
    <property type="entry name" value="Thymidylate_kin-like_dom"/>
</dbReference>
<evidence type="ECO:0000256" key="5">
    <source>
        <dbReference type="ARBA" id="ARBA00022679"/>
    </source>
</evidence>
<evidence type="ECO:0000256" key="7">
    <source>
        <dbReference type="ARBA" id="ARBA00022741"/>
    </source>
</evidence>
<evidence type="ECO:0000256" key="9">
    <source>
        <dbReference type="ARBA" id="ARBA00022840"/>
    </source>
</evidence>
<comment type="pathway">
    <text evidence="1">Pyrimidine metabolism; dTTP biosynthesis.</text>
</comment>
<reference evidence="11" key="1">
    <citation type="submission" date="2021-08" db="EMBL/GenBank/DDBJ databases">
        <authorList>
            <person name="Misof B."/>
            <person name="Oliver O."/>
            <person name="Podsiadlowski L."/>
            <person name="Donath A."/>
            <person name="Peters R."/>
            <person name="Mayer C."/>
            <person name="Rust J."/>
            <person name="Gunkel S."/>
            <person name="Lesny P."/>
            <person name="Martin S."/>
            <person name="Oeyen J.P."/>
            <person name="Petersen M."/>
            <person name="Panagiotis P."/>
            <person name="Wilbrandt J."/>
            <person name="Tanja T."/>
        </authorList>
    </citation>
    <scope>NUCLEOTIDE SEQUENCE</scope>
    <source>
        <strain evidence="11">GBR_01_08_01A</strain>
        <tissue evidence="11">Thorax + abdomen</tissue>
    </source>
</reference>
<reference evidence="11" key="2">
    <citation type="journal article" date="2023" name="Commun. Biol.">
        <title>Intrasexual cuticular hydrocarbon dimorphism in a wasp sheds light on hydrocarbon biosynthesis genes in Hymenoptera.</title>
        <authorList>
            <person name="Moris V.C."/>
            <person name="Podsiadlowski L."/>
            <person name="Martin S."/>
            <person name="Oeyen J.P."/>
            <person name="Donath A."/>
            <person name="Petersen M."/>
            <person name="Wilbrandt J."/>
            <person name="Misof B."/>
            <person name="Liedtke D."/>
            <person name="Thamm M."/>
            <person name="Scheiner R."/>
            <person name="Schmitt T."/>
            <person name="Niehuis O."/>
        </authorList>
    </citation>
    <scope>NUCLEOTIDE SEQUENCE</scope>
    <source>
        <strain evidence="11">GBR_01_08_01A</strain>
    </source>
</reference>
<accession>A0AAD9RQU0</accession>
<feature type="domain" description="Thymidylate kinase-like" evidence="10">
    <location>
        <begin position="10"/>
        <end position="186"/>
    </location>
</feature>
<dbReference type="PANTHER" id="PTHR10344:SF1">
    <property type="entry name" value="THYMIDYLATE KINASE"/>
    <property type="match status" value="1"/>
</dbReference>
<gene>
    <name evidence="11" type="ORF">KPH14_006573</name>
</gene>
<dbReference type="InterPro" id="IPR027417">
    <property type="entry name" value="P-loop_NTPase"/>
</dbReference>
<evidence type="ECO:0000256" key="3">
    <source>
        <dbReference type="ARBA" id="ARBA00012980"/>
    </source>
</evidence>
<evidence type="ECO:0000256" key="8">
    <source>
        <dbReference type="ARBA" id="ARBA00022777"/>
    </source>
</evidence>
<comment type="similarity">
    <text evidence="2">Belongs to the thymidylate kinase family.</text>
</comment>
<keyword evidence="12" id="KW-1185">Reference proteome</keyword>
<dbReference type="EC" id="2.7.4.9" evidence="3"/>
<comment type="caution">
    <text evidence="11">The sequence shown here is derived from an EMBL/GenBank/DDBJ whole genome shotgun (WGS) entry which is preliminary data.</text>
</comment>
<keyword evidence="5" id="KW-0808">Transferase</keyword>
<evidence type="ECO:0000313" key="12">
    <source>
        <dbReference type="Proteomes" id="UP001258017"/>
    </source>
</evidence>
<dbReference type="CDD" id="cd01672">
    <property type="entry name" value="TMPK"/>
    <property type="match status" value="1"/>
</dbReference>
<dbReference type="GO" id="GO:0004550">
    <property type="term" value="F:nucleoside diphosphate kinase activity"/>
    <property type="evidence" value="ECO:0007669"/>
    <property type="project" value="TreeGrafter"/>
</dbReference>
<dbReference type="InterPro" id="IPR018094">
    <property type="entry name" value="Thymidylate_kinase"/>
</dbReference>
<dbReference type="HAMAP" id="MF_00165">
    <property type="entry name" value="Thymidylate_kinase"/>
    <property type="match status" value="1"/>
</dbReference>
<evidence type="ECO:0000256" key="2">
    <source>
        <dbReference type="ARBA" id="ARBA00009776"/>
    </source>
</evidence>
<dbReference type="GO" id="GO:0005829">
    <property type="term" value="C:cytosol"/>
    <property type="evidence" value="ECO:0007669"/>
    <property type="project" value="TreeGrafter"/>
</dbReference>